<proteinExistence type="predicted"/>
<dbReference type="InterPro" id="IPR011990">
    <property type="entry name" value="TPR-like_helical_dom_sf"/>
</dbReference>
<comment type="caution">
    <text evidence="2">The sequence shown here is derived from an EMBL/GenBank/DDBJ whole genome shotgun (WGS) entry which is preliminary data.</text>
</comment>
<dbReference type="Gene3D" id="3.90.70.10">
    <property type="entry name" value="Cysteine proteinases"/>
    <property type="match status" value="1"/>
</dbReference>
<evidence type="ECO:0000313" key="2">
    <source>
        <dbReference type="EMBL" id="RXN90517.1"/>
    </source>
</evidence>
<dbReference type="PROSITE" id="PS50005">
    <property type="entry name" value="TPR"/>
    <property type="match status" value="1"/>
</dbReference>
<feature type="repeat" description="TPR" evidence="1">
    <location>
        <begin position="152"/>
        <end position="185"/>
    </location>
</feature>
<gene>
    <name evidence="2" type="ORF">C7R54_13565</name>
</gene>
<keyword evidence="3" id="KW-1185">Reference proteome</keyword>
<dbReference type="OrthoDB" id="8671002at2"/>
<dbReference type="RefSeq" id="WP_129150948.1">
    <property type="nucleotide sequence ID" value="NZ_JBHSDO010000014.1"/>
</dbReference>
<dbReference type="AlphaFoldDB" id="A0A4Q1HMT8"/>
<dbReference type="Proteomes" id="UP000290849">
    <property type="component" value="Unassembled WGS sequence"/>
</dbReference>
<keyword evidence="1" id="KW-0802">TPR repeat</keyword>
<sequence>MFFASRYAPPLVSEELQPGADALAQGRYADAWRLLEHASRGRLSVLPCNALLAAEAARALGLERRYRAVVRWAHKRWPDNPYVLLEWLRQAVRRDIAAGVSQLTSLLDARRVPEAVRALAEAVMLSARLRGAAPAQAAQLPSPHLLMFERDPRVAYTLGHAWASQREWERAAAALRRAVDLAPRWHRARASLAHVLMSAALYEQARESVKADGGDEPYDYLRLCLELSLNNLHAASRVGTAYLARWPDGDTREKVRDWLLFTASLLRDAHLLTTLLAATLGPDQARAECERLLACPRVLLALPPLSQVRHQCVPTAAAMVSAWHGDPLDPQALYAALGGQGGVEMGRLRDYFVARAYRVEFVRMQPAVLRALLSAGLPVIGLVDGPFFSHVDVVCGYDAGHGVFFRRDPERWSLQWTSEAGLARRYGPGGEVGMVLVPPGHAGFEFDPAWRHADAAVLDGLRRACARGDVASATAWHARIGDDSPLVLHRAQIAQGIVESPRDFGRTLLRIVGNANLPALVRWRALVMIDDPAILRRHKREVLAGMHGRDAARYVEGVEMLARRCWSLACAILEPLAQRYRSHAPLWLRLAQAQAQLGLAEASWQSAACALAGSPHAPAVVERVAALFPGLYGRAERLRRWRALRRHSLDSYETVLAEADARECGRQGPGYERALLRCIAWEPMQMRHYERLAQWYLAQGRAEQARGVLECARRRLAPPADALFPLGERNMEALSRARLDALVRGMRGPSRLPRRSWC</sequence>
<dbReference type="InterPro" id="IPR019734">
    <property type="entry name" value="TPR_rpt"/>
</dbReference>
<dbReference type="SUPFAM" id="SSF48452">
    <property type="entry name" value="TPR-like"/>
    <property type="match status" value="1"/>
</dbReference>
<organism evidence="2 3">
    <name type="scientific">Achromobacter aloeverae</name>
    <dbReference type="NCBI Taxonomy" id="1750518"/>
    <lineage>
        <taxon>Bacteria</taxon>
        <taxon>Pseudomonadati</taxon>
        <taxon>Pseudomonadota</taxon>
        <taxon>Betaproteobacteria</taxon>
        <taxon>Burkholderiales</taxon>
        <taxon>Alcaligenaceae</taxon>
        <taxon>Achromobacter</taxon>
    </lineage>
</organism>
<evidence type="ECO:0000313" key="3">
    <source>
        <dbReference type="Proteomes" id="UP000290849"/>
    </source>
</evidence>
<accession>A0A4Q1HMT8</accession>
<dbReference type="Gene3D" id="1.25.40.10">
    <property type="entry name" value="Tetratricopeptide repeat domain"/>
    <property type="match status" value="1"/>
</dbReference>
<dbReference type="EMBL" id="PYAL01000003">
    <property type="protein sequence ID" value="RXN90517.1"/>
    <property type="molecule type" value="Genomic_DNA"/>
</dbReference>
<protein>
    <submittedName>
        <fullName evidence="2">Uncharacterized protein</fullName>
    </submittedName>
</protein>
<reference evidence="2 3" key="1">
    <citation type="journal article" date="2017" name="Int. J. Syst. Evol. Microbiol.">
        <title>Achromobacter aloeverae sp. nov., isolated from the root of Aloe vera (L.) Burm.f.</title>
        <authorList>
            <person name="Kuncharoen N."/>
            <person name="Muramatsu Y."/>
            <person name="Shibata C."/>
            <person name="Kamakura Y."/>
            <person name="Nakagawa Y."/>
            <person name="Tanasupawat S."/>
        </authorList>
    </citation>
    <scope>NUCLEOTIDE SEQUENCE [LARGE SCALE GENOMIC DNA]</scope>
    <source>
        <strain evidence="2 3">AVA-1</strain>
    </source>
</reference>
<name>A0A4Q1HMT8_9BURK</name>
<evidence type="ECO:0000256" key="1">
    <source>
        <dbReference type="PROSITE-ProRule" id="PRU00339"/>
    </source>
</evidence>